<dbReference type="SMART" id="SM00418">
    <property type="entry name" value="HTH_ARSR"/>
    <property type="match status" value="1"/>
</dbReference>
<dbReference type="NCBIfam" id="NF033788">
    <property type="entry name" value="HTH_metalloreg"/>
    <property type="match status" value="1"/>
</dbReference>
<dbReference type="EMBL" id="BAABKQ010000001">
    <property type="protein sequence ID" value="GAA4818404.1"/>
    <property type="molecule type" value="Genomic_DNA"/>
</dbReference>
<feature type="domain" description="HTH arsR-type" evidence="5">
    <location>
        <begin position="28"/>
        <end position="122"/>
    </location>
</feature>
<keyword evidence="2" id="KW-0238">DNA-binding</keyword>
<gene>
    <name evidence="6" type="ORF">GCM10023353_26870</name>
</gene>
<dbReference type="InterPro" id="IPR011991">
    <property type="entry name" value="ArsR-like_HTH"/>
</dbReference>
<reference evidence="7" key="1">
    <citation type="journal article" date="2019" name="Int. J. Syst. Evol. Microbiol.">
        <title>The Global Catalogue of Microorganisms (GCM) 10K type strain sequencing project: providing services to taxonomists for standard genome sequencing and annotation.</title>
        <authorList>
            <consortium name="The Broad Institute Genomics Platform"/>
            <consortium name="The Broad Institute Genome Sequencing Center for Infectious Disease"/>
            <person name="Wu L."/>
            <person name="Ma J."/>
        </authorList>
    </citation>
    <scope>NUCLEOTIDE SEQUENCE [LARGE SCALE GENOMIC DNA]</scope>
    <source>
        <strain evidence="7">JCM 18542</strain>
    </source>
</reference>
<evidence type="ECO:0000256" key="1">
    <source>
        <dbReference type="ARBA" id="ARBA00023015"/>
    </source>
</evidence>
<evidence type="ECO:0000256" key="4">
    <source>
        <dbReference type="SAM" id="MobiDB-lite"/>
    </source>
</evidence>
<feature type="region of interest" description="Disordered" evidence="4">
    <location>
        <begin position="1"/>
        <end position="27"/>
    </location>
</feature>
<comment type="caution">
    <text evidence="6">The sequence shown here is derived from an EMBL/GenBank/DDBJ whole genome shotgun (WGS) entry which is preliminary data.</text>
</comment>
<keyword evidence="1" id="KW-0805">Transcription regulation</keyword>
<name>A0ABP9CT72_9ACTN</name>
<feature type="compositionally biased region" description="Basic and acidic residues" evidence="4">
    <location>
        <begin position="1"/>
        <end position="26"/>
    </location>
</feature>
<dbReference type="InterPro" id="IPR001845">
    <property type="entry name" value="HTH_ArsR_DNA-bd_dom"/>
</dbReference>
<evidence type="ECO:0000256" key="2">
    <source>
        <dbReference type="ARBA" id="ARBA00023125"/>
    </source>
</evidence>
<dbReference type="Proteomes" id="UP001500839">
    <property type="component" value="Unassembled WGS sequence"/>
</dbReference>
<dbReference type="InterPro" id="IPR036390">
    <property type="entry name" value="WH_DNA-bd_sf"/>
</dbReference>
<keyword evidence="7" id="KW-1185">Reference proteome</keyword>
<proteinExistence type="predicted"/>
<dbReference type="CDD" id="cd00090">
    <property type="entry name" value="HTH_ARSR"/>
    <property type="match status" value="1"/>
</dbReference>
<dbReference type="RefSeq" id="WP_182346878.1">
    <property type="nucleotide sequence ID" value="NZ_BAABKQ010000001.1"/>
</dbReference>
<dbReference type="Gene3D" id="1.10.10.10">
    <property type="entry name" value="Winged helix-like DNA-binding domain superfamily/Winged helix DNA-binding domain"/>
    <property type="match status" value="1"/>
</dbReference>
<dbReference type="SUPFAM" id="SSF46785">
    <property type="entry name" value="Winged helix' DNA-binding domain"/>
    <property type="match status" value="1"/>
</dbReference>
<dbReference type="PRINTS" id="PR00778">
    <property type="entry name" value="HTHARSR"/>
</dbReference>
<dbReference type="InterPro" id="IPR036388">
    <property type="entry name" value="WH-like_DNA-bd_sf"/>
</dbReference>
<evidence type="ECO:0000256" key="3">
    <source>
        <dbReference type="ARBA" id="ARBA00023163"/>
    </source>
</evidence>
<keyword evidence="3" id="KW-0804">Transcription</keyword>
<sequence length="134" mass="14526">MTTAQLHDDRPPRHDPGRTDHRRSAEAPDAALLDAAGALLRALSAPARMAIVLRLRENDCCVHDLVDALGLPQPLVSQHLRVLKSSGVVTGERAGREVRYHLMDEHLAHIVTDALEHADELQSQPVDAEDGGAS</sequence>
<evidence type="ECO:0000313" key="6">
    <source>
        <dbReference type="EMBL" id="GAA4818404.1"/>
    </source>
</evidence>
<organism evidence="6 7">
    <name type="scientific">Tomitella cavernea</name>
    <dbReference type="NCBI Taxonomy" id="1387982"/>
    <lineage>
        <taxon>Bacteria</taxon>
        <taxon>Bacillati</taxon>
        <taxon>Actinomycetota</taxon>
        <taxon>Actinomycetes</taxon>
        <taxon>Mycobacteriales</taxon>
        <taxon>Tomitella</taxon>
    </lineage>
</organism>
<dbReference type="PROSITE" id="PS50987">
    <property type="entry name" value="HTH_ARSR_2"/>
    <property type="match status" value="1"/>
</dbReference>
<protein>
    <recommendedName>
        <fullName evidence="5">HTH arsR-type domain-containing protein</fullName>
    </recommendedName>
</protein>
<dbReference type="InterPro" id="IPR051011">
    <property type="entry name" value="Metal_resp_trans_reg"/>
</dbReference>
<dbReference type="PANTHER" id="PTHR43132:SF6">
    <property type="entry name" value="HTH-TYPE TRANSCRIPTIONAL REPRESSOR CZRA"/>
    <property type="match status" value="1"/>
</dbReference>
<dbReference type="PANTHER" id="PTHR43132">
    <property type="entry name" value="ARSENICAL RESISTANCE OPERON REPRESSOR ARSR-RELATED"/>
    <property type="match status" value="1"/>
</dbReference>
<dbReference type="Pfam" id="PF01022">
    <property type="entry name" value="HTH_5"/>
    <property type="match status" value="1"/>
</dbReference>
<accession>A0ABP9CT72</accession>
<evidence type="ECO:0000259" key="5">
    <source>
        <dbReference type="PROSITE" id="PS50987"/>
    </source>
</evidence>
<evidence type="ECO:0000313" key="7">
    <source>
        <dbReference type="Proteomes" id="UP001500839"/>
    </source>
</evidence>